<dbReference type="PANTHER" id="PTHR21013:SF10">
    <property type="entry name" value="ATP SYNTHASE MITOCHONDRIAL F1 COMPLEX ASSEMBLY FACTOR 2"/>
    <property type="match status" value="1"/>
</dbReference>
<keyword evidence="6" id="KW-1185">Reference proteome</keyword>
<proteinExistence type="inferred from homology"/>
<dbReference type="SUPFAM" id="SSF160909">
    <property type="entry name" value="ATP12-like"/>
    <property type="match status" value="1"/>
</dbReference>
<protein>
    <submittedName>
        <fullName evidence="5">ATP12 chaperone protein</fullName>
    </submittedName>
</protein>
<dbReference type="InterPro" id="IPR042272">
    <property type="entry name" value="ATP12_ATP_synth-F1-assembly_N"/>
</dbReference>
<dbReference type="Proteomes" id="UP000005324">
    <property type="component" value="Unassembled WGS sequence"/>
</dbReference>
<dbReference type="AlphaFoldDB" id="D5RST3"/>
<gene>
    <name evidence="5" type="ORF">HMPREF0731_4145</name>
</gene>
<evidence type="ECO:0000313" key="6">
    <source>
        <dbReference type="Proteomes" id="UP000005324"/>
    </source>
</evidence>
<keyword evidence="2" id="KW-0809">Transit peptide</keyword>
<evidence type="ECO:0000256" key="2">
    <source>
        <dbReference type="ARBA" id="ARBA00022946"/>
    </source>
</evidence>
<accession>D5RST3</accession>
<dbReference type="EMBL" id="ADVL01000757">
    <property type="protein sequence ID" value="EFH09635.1"/>
    <property type="molecule type" value="Genomic_DNA"/>
</dbReference>
<evidence type="ECO:0000256" key="1">
    <source>
        <dbReference type="ARBA" id="ARBA00008231"/>
    </source>
</evidence>
<dbReference type="HOGENOM" id="CLU_047893_3_0_5"/>
<keyword evidence="4" id="KW-0812">Transmembrane</keyword>
<feature type="transmembrane region" description="Helical" evidence="4">
    <location>
        <begin position="159"/>
        <end position="182"/>
    </location>
</feature>
<name>D5RST3_9PROT</name>
<keyword evidence="3" id="KW-0143">Chaperone</keyword>
<dbReference type="Pfam" id="PF07542">
    <property type="entry name" value="ATP12"/>
    <property type="match status" value="1"/>
</dbReference>
<dbReference type="OrthoDB" id="9797825at2"/>
<dbReference type="InterPro" id="IPR023335">
    <property type="entry name" value="ATP12_ortho_dom_sf"/>
</dbReference>
<dbReference type="Gene3D" id="1.10.3580.10">
    <property type="entry name" value="ATP12 ATPase"/>
    <property type="match status" value="1"/>
</dbReference>
<comment type="similarity">
    <text evidence="1">Belongs to the ATP12 family.</text>
</comment>
<keyword evidence="4" id="KW-0472">Membrane</keyword>
<evidence type="ECO:0000256" key="3">
    <source>
        <dbReference type="ARBA" id="ARBA00023186"/>
    </source>
</evidence>
<dbReference type="Gene3D" id="3.30.2180.10">
    <property type="entry name" value="ATP12-like"/>
    <property type="match status" value="1"/>
</dbReference>
<evidence type="ECO:0000256" key="4">
    <source>
        <dbReference type="SAM" id="Phobius"/>
    </source>
</evidence>
<dbReference type="InterPro" id="IPR011419">
    <property type="entry name" value="ATP12_ATP_synth-F1-assembly"/>
</dbReference>
<evidence type="ECO:0000313" key="5">
    <source>
        <dbReference type="EMBL" id="EFH09635.1"/>
    </source>
</evidence>
<keyword evidence="4" id="KW-1133">Transmembrane helix</keyword>
<organism evidence="5 6">
    <name type="scientific">Pseudoroseomonas cervicalis ATCC 49957</name>
    <dbReference type="NCBI Taxonomy" id="525371"/>
    <lineage>
        <taxon>Bacteria</taxon>
        <taxon>Pseudomonadati</taxon>
        <taxon>Pseudomonadota</taxon>
        <taxon>Alphaproteobacteria</taxon>
        <taxon>Acetobacterales</taxon>
        <taxon>Roseomonadaceae</taxon>
        <taxon>Roseomonas</taxon>
    </lineage>
</organism>
<dbReference type="PANTHER" id="PTHR21013">
    <property type="entry name" value="ATP SYNTHASE MITOCHONDRIAL F1 COMPLEX ASSEMBLY FACTOR 2/ATP12 PROTEIN, MITOCHONDRIAL PRECURSOR"/>
    <property type="match status" value="1"/>
</dbReference>
<sequence>MKRFWDRAEALPSAEGFAVQLDGRPLRLPGSGPLLLPSLPLAEAVAEEWQVAGGAKGGEMTMEQVPLTRVVATGLERIAADPGASVTALAEYGGTDLLCYHAADEPRLAGRQAREWQPLLDWAALALDAPLKVTTGIMPVAQPPESLAALRRALAARNALELAALGVAIPALGSLVLGLAMAEGRLDAAEACRLAFLDEAFQQERWGEDAEALARQDGVVKDVALAARLLALARG</sequence>
<reference evidence="5 6" key="1">
    <citation type="submission" date="2010-04" db="EMBL/GenBank/DDBJ databases">
        <authorList>
            <person name="Qin X."/>
            <person name="Bachman B."/>
            <person name="Battles P."/>
            <person name="Bell A."/>
            <person name="Bess C."/>
            <person name="Bickham C."/>
            <person name="Chaboub L."/>
            <person name="Chen D."/>
            <person name="Coyle M."/>
            <person name="Deiros D.R."/>
            <person name="Dinh H."/>
            <person name="Forbes L."/>
            <person name="Fowler G."/>
            <person name="Francisco L."/>
            <person name="Fu Q."/>
            <person name="Gubbala S."/>
            <person name="Hale W."/>
            <person name="Han Y."/>
            <person name="Hemphill L."/>
            <person name="Highlander S.K."/>
            <person name="Hirani K."/>
            <person name="Hogues M."/>
            <person name="Jackson L."/>
            <person name="Jakkamsetti A."/>
            <person name="Javaid M."/>
            <person name="Jiang H."/>
            <person name="Korchina V."/>
            <person name="Kovar C."/>
            <person name="Lara F."/>
            <person name="Lee S."/>
            <person name="Mata R."/>
            <person name="Mathew T."/>
            <person name="Moen C."/>
            <person name="Morales K."/>
            <person name="Munidasa M."/>
            <person name="Nazareth L."/>
            <person name="Ngo R."/>
            <person name="Nguyen L."/>
            <person name="Okwuonu G."/>
            <person name="Ongeri F."/>
            <person name="Patil S."/>
            <person name="Petrosino J."/>
            <person name="Pham C."/>
            <person name="Pham P."/>
            <person name="Pu L.-L."/>
            <person name="Puazo M."/>
            <person name="Raj R."/>
            <person name="Reid J."/>
            <person name="Rouhana J."/>
            <person name="Saada N."/>
            <person name="Shang Y."/>
            <person name="Simmons D."/>
            <person name="Thornton R."/>
            <person name="Warren J."/>
            <person name="Weissenberger G."/>
            <person name="Zhang J."/>
            <person name="Zhang L."/>
            <person name="Zhou C."/>
            <person name="Zhu D."/>
            <person name="Muzny D."/>
            <person name="Worley K."/>
            <person name="Gibbs R."/>
        </authorList>
    </citation>
    <scope>NUCLEOTIDE SEQUENCE [LARGE SCALE GENOMIC DNA]</scope>
    <source>
        <strain evidence="5 6">ATCC 49957</strain>
    </source>
</reference>
<dbReference type="GO" id="GO:0043461">
    <property type="term" value="P:proton-transporting ATP synthase complex assembly"/>
    <property type="evidence" value="ECO:0007669"/>
    <property type="project" value="InterPro"/>
</dbReference>
<dbReference type="RefSeq" id="WP_007003175.1">
    <property type="nucleotide sequence ID" value="NZ_GG770777.1"/>
</dbReference>
<comment type="caution">
    <text evidence="5">The sequence shown here is derived from an EMBL/GenBank/DDBJ whole genome shotgun (WGS) entry which is preliminary data.</text>
</comment>